<evidence type="ECO:0000256" key="2">
    <source>
        <dbReference type="ARBA" id="ARBA00022692"/>
    </source>
</evidence>
<sequence>MSSDTATSCRDHPSNAYWNNATNQPDQSIANAPVLPGFLIYTVAGAISSIFNIICILIFITKKELREKYLLFAVLAFANLINTVFMFIAGTLRTHLIYNNQYMQLISTFECLQYPTPHLQLLGGQLPAVILIAIDIERLLAVYRPVFYKVHIGYRARIYIVLFCFITVTISQLFGYLSSYMNRDVCVNSFCAVLSAYGLKYSNYNSAVVILLPVTALILNIFTYVGAKRLGQNANMKKELKLVLVALIITFLDVILIAFPNLIVFGSYNKLIVVASEVFAYLYVFFCCNSAINLFVYLALKRDFRNHLLMSISFGALKPHLQMTNDVTMARSTRAVAPQMSCSGIPTRSVPSFTRVAF</sequence>
<dbReference type="PANTHER" id="PTHR23360">
    <property type="entry name" value="G-PROTEIN COUPLED RECEPTORS FAMILY 1 PROFILE DOMAIN-CONTAINING PROTEIN-RELATED"/>
    <property type="match status" value="1"/>
</dbReference>
<evidence type="ECO:0000256" key="3">
    <source>
        <dbReference type="ARBA" id="ARBA00022989"/>
    </source>
</evidence>
<feature type="transmembrane region" description="Helical" evidence="5">
    <location>
        <begin position="204"/>
        <end position="222"/>
    </location>
</feature>
<dbReference type="Pfam" id="PF10320">
    <property type="entry name" value="7TM_GPCR_Srsx"/>
    <property type="match status" value="1"/>
</dbReference>
<dbReference type="InterPro" id="IPR047130">
    <property type="entry name" value="7TM_GPCR_Srsx_nematod"/>
</dbReference>
<feature type="transmembrane region" description="Helical" evidence="5">
    <location>
        <begin position="280"/>
        <end position="300"/>
    </location>
</feature>
<keyword evidence="7" id="KW-1185">Reference proteome</keyword>
<dbReference type="SMART" id="SM01381">
    <property type="entry name" value="7TM_GPCR_Srsx"/>
    <property type="match status" value="1"/>
</dbReference>
<dbReference type="Proteomes" id="UP000887566">
    <property type="component" value="Unplaced"/>
</dbReference>
<dbReference type="Gene3D" id="1.20.1070.10">
    <property type="entry name" value="Rhodopsin 7-helix transmembrane proteins"/>
    <property type="match status" value="1"/>
</dbReference>
<feature type="transmembrane region" description="Helical" evidence="5">
    <location>
        <begin position="69"/>
        <end position="89"/>
    </location>
</feature>
<name>A0A914WS51_9BILA</name>
<evidence type="ECO:0000259" key="6">
    <source>
        <dbReference type="PROSITE" id="PS50262"/>
    </source>
</evidence>
<feature type="transmembrane region" description="Helical" evidence="5">
    <location>
        <begin position="158"/>
        <end position="177"/>
    </location>
</feature>
<keyword evidence="4 5" id="KW-0472">Membrane</keyword>
<organism evidence="7 8">
    <name type="scientific">Plectus sambesii</name>
    <dbReference type="NCBI Taxonomy" id="2011161"/>
    <lineage>
        <taxon>Eukaryota</taxon>
        <taxon>Metazoa</taxon>
        <taxon>Ecdysozoa</taxon>
        <taxon>Nematoda</taxon>
        <taxon>Chromadorea</taxon>
        <taxon>Plectida</taxon>
        <taxon>Plectina</taxon>
        <taxon>Plectoidea</taxon>
        <taxon>Plectidae</taxon>
        <taxon>Plectus</taxon>
    </lineage>
</organism>
<keyword evidence="3 5" id="KW-1133">Transmembrane helix</keyword>
<comment type="subcellular location">
    <subcellularLocation>
        <location evidence="1">Membrane</location>
    </subcellularLocation>
</comment>
<evidence type="ECO:0000313" key="8">
    <source>
        <dbReference type="WBParaSite" id="PSAMB.scaffold5078size12717.g25835.t1"/>
    </source>
</evidence>
<feature type="transmembrane region" description="Helical" evidence="5">
    <location>
        <begin position="38"/>
        <end position="60"/>
    </location>
</feature>
<dbReference type="InterPro" id="IPR000276">
    <property type="entry name" value="GPCR_Rhodpsn"/>
</dbReference>
<protein>
    <submittedName>
        <fullName evidence="8">G-protein coupled receptors family 1 profile domain-containing protein</fullName>
    </submittedName>
</protein>
<reference evidence="8" key="1">
    <citation type="submission" date="2022-11" db="UniProtKB">
        <authorList>
            <consortium name="WormBaseParasite"/>
        </authorList>
    </citation>
    <scope>IDENTIFICATION</scope>
</reference>
<evidence type="ECO:0000256" key="4">
    <source>
        <dbReference type="ARBA" id="ARBA00023136"/>
    </source>
</evidence>
<dbReference type="GO" id="GO:0004930">
    <property type="term" value="F:G protein-coupled receptor activity"/>
    <property type="evidence" value="ECO:0007669"/>
    <property type="project" value="InterPro"/>
</dbReference>
<dbReference type="PROSITE" id="PS50262">
    <property type="entry name" value="G_PROTEIN_RECEP_F1_2"/>
    <property type="match status" value="1"/>
</dbReference>
<accession>A0A914WS51</accession>
<dbReference type="SUPFAM" id="SSF81321">
    <property type="entry name" value="Family A G protein-coupled receptor-like"/>
    <property type="match status" value="1"/>
</dbReference>
<dbReference type="InterPro" id="IPR017452">
    <property type="entry name" value="GPCR_Rhodpsn_7TM"/>
</dbReference>
<feature type="domain" description="G-protein coupled receptors family 1 profile" evidence="6">
    <location>
        <begin position="51"/>
        <end position="297"/>
    </location>
</feature>
<evidence type="ECO:0000313" key="7">
    <source>
        <dbReference type="Proteomes" id="UP000887566"/>
    </source>
</evidence>
<dbReference type="GO" id="GO:0016020">
    <property type="term" value="C:membrane"/>
    <property type="evidence" value="ECO:0007669"/>
    <property type="project" value="UniProtKB-SubCell"/>
</dbReference>
<evidence type="ECO:0000256" key="1">
    <source>
        <dbReference type="ARBA" id="ARBA00004370"/>
    </source>
</evidence>
<dbReference type="InterPro" id="IPR019424">
    <property type="entry name" value="7TM_GPCR_Srsx"/>
</dbReference>
<keyword evidence="2 5" id="KW-0812">Transmembrane</keyword>
<evidence type="ECO:0000256" key="5">
    <source>
        <dbReference type="SAM" id="Phobius"/>
    </source>
</evidence>
<proteinExistence type="predicted"/>
<feature type="transmembrane region" description="Helical" evidence="5">
    <location>
        <begin position="242"/>
        <end position="268"/>
    </location>
</feature>
<dbReference type="WBParaSite" id="PSAMB.scaffold5078size12717.g25835.t1">
    <property type="protein sequence ID" value="PSAMB.scaffold5078size12717.g25835.t1"/>
    <property type="gene ID" value="PSAMB.scaffold5078size12717.g25835"/>
</dbReference>
<dbReference type="AlphaFoldDB" id="A0A914WS51"/>
<dbReference type="CDD" id="cd00637">
    <property type="entry name" value="7tm_classA_rhodopsin-like"/>
    <property type="match status" value="1"/>
</dbReference>